<keyword evidence="4" id="KW-1185">Reference proteome</keyword>
<dbReference type="SUPFAM" id="SSF52540">
    <property type="entry name" value="P-loop containing nucleoside triphosphate hydrolases"/>
    <property type="match status" value="1"/>
</dbReference>
<proteinExistence type="predicted"/>
<feature type="region of interest" description="Disordered" evidence="1">
    <location>
        <begin position="9"/>
        <end position="28"/>
    </location>
</feature>
<feature type="domain" description="AAA+ ATPase" evidence="2">
    <location>
        <begin position="48"/>
        <end position="237"/>
    </location>
</feature>
<evidence type="ECO:0000256" key="1">
    <source>
        <dbReference type="SAM" id="MobiDB-lite"/>
    </source>
</evidence>
<comment type="caution">
    <text evidence="3">The sequence shown here is derived from an EMBL/GenBank/DDBJ whole genome shotgun (WGS) entry which is preliminary data.</text>
</comment>
<dbReference type="InterPro" id="IPR011704">
    <property type="entry name" value="ATPase_dyneun-rel_AAA"/>
</dbReference>
<dbReference type="GO" id="GO:0016887">
    <property type="term" value="F:ATP hydrolysis activity"/>
    <property type="evidence" value="ECO:0007669"/>
    <property type="project" value="InterPro"/>
</dbReference>
<dbReference type="OrthoDB" id="9783370at2"/>
<dbReference type="Gene3D" id="3.40.50.300">
    <property type="entry name" value="P-loop containing nucleotide triphosphate hydrolases"/>
    <property type="match status" value="1"/>
</dbReference>
<reference evidence="3 4" key="1">
    <citation type="submission" date="2019-03" db="EMBL/GenBank/DDBJ databases">
        <title>Genomic Encyclopedia of Type Strains, Phase IV (KMG-IV): sequencing the most valuable type-strain genomes for metagenomic binning, comparative biology and taxonomic classification.</title>
        <authorList>
            <person name="Goeker M."/>
        </authorList>
    </citation>
    <scope>NUCLEOTIDE SEQUENCE [LARGE SCALE GENOMIC DNA]</scope>
    <source>
        <strain evidence="3 4">DSM 21667</strain>
    </source>
</reference>
<name>A0A4R6Z0C1_9GAMM</name>
<accession>A0A4R6Z0C1</accession>
<dbReference type="AlphaFoldDB" id="A0A4R6Z0C1"/>
<dbReference type="SMART" id="SM00382">
    <property type="entry name" value="AAA"/>
    <property type="match status" value="1"/>
</dbReference>
<evidence type="ECO:0000313" key="4">
    <source>
        <dbReference type="Proteomes" id="UP000295293"/>
    </source>
</evidence>
<dbReference type="EMBL" id="SNZH01000005">
    <property type="protein sequence ID" value="TDR44942.1"/>
    <property type="molecule type" value="Genomic_DNA"/>
</dbReference>
<evidence type="ECO:0000313" key="3">
    <source>
        <dbReference type="EMBL" id="TDR44942.1"/>
    </source>
</evidence>
<dbReference type="CDD" id="cd00009">
    <property type="entry name" value="AAA"/>
    <property type="match status" value="1"/>
</dbReference>
<evidence type="ECO:0000259" key="2">
    <source>
        <dbReference type="SMART" id="SM00382"/>
    </source>
</evidence>
<dbReference type="Pfam" id="PF07728">
    <property type="entry name" value="AAA_5"/>
    <property type="match status" value="1"/>
</dbReference>
<gene>
    <name evidence="3" type="ORF">DFR29_105125</name>
</gene>
<dbReference type="Proteomes" id="UP000295293">
    <property type="component" value="Unassembled WGS sequence"/>
</dbReference>
<dbReference type="InterPro" id="IPR003593">
    <property type="entry name" value="AAA+_ATPase"/>
</dbReference>
<dbReference type="RefSeq" id="WP_133818454.1">
    <property type="nucleotide sequence ID" value="NZ_SNZH01000005.1"/>
</dbReference>
<dbReference type="InterPro" id="IPR027417">
    <property type="entry name" value="P-loop_NTPase"/>
</dbReference>
<protein>
    <submittedName>
        <fullName evidence="3">MoxR-like ATPase</fullName>
    </submittedName>
</protein>
<organism evidence="3 4">
    <name type="scientific">Tahibacter aquaticus</name>
    <dbReference type="NCBI Taxonomy" id="520092"/>
    <lineage>
        <taxon>Bacteria</taxon>
        <taxon>Pseudomonadati</taxon>
        <taxon>Pseudomonadota</taxon>
        <taxon>Gammaproteobacteria</taxon>
        <taxon>Lysobacterales</taxon>
        <taxon>Rhodanobacteraceae</taxon>
        <taxon>Tahibacter</taxon>
    </lineage>
</organism>
<dbReference type="GO" id="GO:0005524">
    <property type="term" value="F:ATP binding"/>
    <property type="evidence" value="ECO:0007669"/>
    <property type="project" value="InterPro"/>
</dbReference>
<sequence>MSTHYHKLFDPDLLARTPPAPTANQQPNTAGYEYDEAIVLAVNVALATGRPLLLRGEPGSGKSTLAADVARLKRWRYFEVVISSKTEASELLWRVDQVGRIADAQAGRLHENPANYIDPGVLWWALNPAQALRRGMASQPAAQPLRNEQTGWVVDDPDNTPAVILIDEIDKAEPDFPNDLLVPLGVLWFSVRAMGVDVRVDAATHMRPLLMITTNDERDLPPAFMRRCIVLDLLLPDRERLRKIVRRHLSEEQLDDTVLQRLLQRFGELREVANEQRLRPPSAAELLDAARALVGLGTDNRTTPLEHLEEISKLALWKHGRLAGAEEVAA</sequence>